<accession>A0A433P5S4</accession>
<dbReference type="InterPro" id="IPR051491">
    <property type="entry name" value="Recombinase/Transposase-rel"/>
</dbReference>
<dbReference type="Proteomes" id="UP000274822">
    <property type="component" value="Unassembled WGS sequence"/>
</dbReference>
<dbReference type="AlphaFoldDB" id="A0A433P5S4"/>
<comment type="caution">
    <text evidence="1">The sequence shown here is derived from an EMBL/GenBank/DDBJ whole genome shotgun (WGS) entry which is preliminary data.</text>
</comment>
<evidence type="ECO:0000313" key="2">
    <source>
        <dbReference type="Proteomes" id="UP000274822"/>
    </source>
</evidence>
<dbReference type="PANTHER" id="PTHR36172">
    <property type="match status" value="1"/>
</dbReference>
<gene>
    <name evidence="1" type="ORF">BC938DRAFT_478386</name>
</gene>
<protein>
    <submittedName>
        <fullName evidence="1">Uncharacterized protein</fullName>
    </submittedName>
</protein>
<evidence type="ECO:0000313" key="1">
    <source>
        <dbReference type="EMBL" id="RUS12825.1"/>
    </source>
</evidence>
<name>A0A433P5S4_9FUNG</name>
<sequence length="165" mass="18833">MLATDPDHSRHKDPVKYLPLHHEHCRRNNSWPNAEGEILMDSRLIYDRKLQHWTFVWVYGKQAVKPCDNQAEDLSVASIDPGVRTFLTWYSPTHGHGKIGDDDINRIIRLCLSLDNLCSKPPMPRPARGTRCREPRLACGAASRISSTRFTRKPRCGSFAPSTRS</sequence>
<dbReference type="PANTHER" id="PTHR36172:SF1">
    <property type="entry name" value="RESOLVASE-RELATED"/>
    <property type="match status" value="1"/>
</dbReference>
<proteinExistence type="predicted"/>
<keyword evidence="2" id="KW-1185">Reference proteome</keyword>
<organism evidence="1 2">
    <name type="scientific">Jimgerdemannia flammicorona</name>
    <dbReference type="NCBI Taxonomy" id="994334"/>
    <lineage>
        <taxon>Eukaryota</taxon>
        <taxon>Fungi</taxon>
        <taxon>Fungi incertae sedis</taxon>
        <taxon>Mucoromycota</taxon>
        <taxon>Mucoromycotina</taxon>
        <taxon>Endogonomycetes</taxon>
        <taxon>Endogonales</taxon>
        <taxon>Endogonaceae</taxon>
        <taxon>Jimgerdemannia</taxon>
    </lineage>
</organism>
<dbReference type="EMBL" id="RBNJ01032534">
    <property type="protein sequence ID" value="RUS12825.1"/>
    <property type="molecule type" value="Genomic_DNA"/>
</dbReference>
<reference evidence="1 2" key="1">
    <citation type="journal article" date="2018" name="New Phytol.">
        <title>Phylogenomics of Endogonaceae and evolution of mycorrhizas within Mucoromycota.</title>
        <authorList>
            <person name="Chang Y."/>
            <person name="Desiro A."/>
            <person name="Na H."/>
            <person name="Sandor L."/>
            <person name="Lipzen A."/>
            <person name="Clum A."/>
            <person name="Barry K."/>
            <person name="Grigoriev I.V."/>
            <person name="Martin F.M."/>
            <person name="Stajich J.E."/>
            <person name="Smith M.E."/>
            <person name="Bonito G."/>
            <person name="Spatafora J.W."/>
        </authorList>
    </citation>
    <scope>NUCLEOTIDE SEQUENCE [LARGE SCALE GENOMIC DNA]</scope>
    <source>
        <strain evidence="1 2">AD002</strain>
    </source>
</reference>